<evidence type="ECO:0000313" key="1">
    <source>
        <dbReference type="EMBL" id="QJA94772.1"/>
    </source>
</evidence>
<organism evidence="1">
    <name type="scientific">viral metagenome</name>
    <dbReference type="NCBI Taxonomy" id="1070528"/>
    <lineage>
        <taxon>unclassified sequences</taxon>
        <taxon>metagenomes</taxon>
        <taxon>organismal metagenomes</taxon>
    </lineage>
</organism>
<dbReference type="AlphaFoldDB" id="A0A6M3LM98"/>
<reference evidence="1" key="1">
    <citation type="submission" date="2020-03" db="EMBL/GenBank/DDBJ databases">
        <title>The deep terrestrial virosphere.</title>
        <authorList>
            <person name="Holmfeldt K."/>
            <person name="Nilsson E."/>
            <person name="Simone D."/>
            <person name="Lopez-Fernandez M."/>
            <person name="Wu X."/>
            <person name="de Brujin I."/>
            <person name="Lundin D."/>
            <person name="Andersson A."/>
            <person name="Bertilsson S."/>
            <person name="Dopson M."/>
        </authorList>
    </citation>
    <scope>NUCLEOTIDE SEQUENCE</scope>
    <source>
        <strain evidence="1">MM415B03750</strain>
    </source>
</reference>
<proteinExistence type="predicted"/>
<name>A0A6M3LM98_9ZZZZ</name>
<dbReference type="EMBL" id="MT143259">
    <property type="protein sequence ID" value="QJA94772.1"/>
    <property type="molecule type" value="Genomic_DNA"/>
</dbReference>
<protein>
    <submittedName>
        <fullName evidence="1">Uncharacterized protein</fullName>
    </submittedName>
</protein>
<gene>
    <name evidence="1" type="ORF">MM415B03750_0012</name>
</gene>
<sequence length="225" mass="25405">MQGIPRDHTTPYVKKDECHECGEVFKKRETLKSGKVQEIQLYDDPWATEACIVRVHADNEEGHGTCLDKLTDTGWADFRYFDCPICKRLVVGQCLDNGWRSYRKEHRGEEICVKCYQEIKLEDGEDVEVFVNGKIPGDFFPAAELNAFGWSLVPGMGNRHIDSTSSTHAFCQMALTMIRKGYKVLVDYDNMGIGGLEGYVSLYCKRDPEPEPAVVSHVQGLLFGA</sequence>
<accession>A0A6M3LM98</accession>